<evidence type="ECO:0000313" key="3">
    <source>
        <dbReference type="Proteomes" id="UP000612361"/>
    </source>
</evidence>
<evidence type="ECO:0000256" key="1">
    <source>
        <dbReference type="SAM" id="SignalP"/>
    </source>
</evidence>
<accession>A0A923I5V9</accession>
<keyword evidence="3" id="KW-1185">Reference proteome</keyword>
<evidence type="ECO:0000313" key="2">
    <source>
        <dbReference type="EMBL" id="MBC3936925.1"/>
    </source>
</evidence>
<feature type="signal peptide" evidence="1">
    <location>
        <begin position="1"/>
        <end position="23"/>
    </location>
</feature>
<protein>
    <submittedName>
        <fullName evidence="2">Uncharacterized protein</fullName>
    </submittedName>
</protein>
<sequence>MKKFLKLAVAGLLIAGGTSVAMAEGVDVSVDSIFTALSSSSNLQATVDNLVASGANPQAIVSVAAAAGIPLNTVKELQVCKNSASADANVLGASCMRQSSITTAYAAGANDPMKFLPASAAGKVKKQETK</sequence>
<proteinExistence type="predicted"/>
<feature type="chain" id="PRO_5036897034" evidence="1">
    <location>
        <begin position="24"/>
        <end position="130"/>
    </location>
</feature>
<comment type="caution">
    <text evidence="2">The sequence shown here is derived from an EMBL/GenBank/DDBJ whole genome shotgun (WGS) entry which is preliminary data.</text>
</comment>
<dbReference type="AlphaFoldDB" id="A0A923I5V9"/>
<dbReference type="Proteomes" id="UP000612361">
    <property type="component" value="Unassembled WGS sequence"/>
</dbReference>
<dbReference type="RefSeq" id="WP_186882449.1">
    <property type="nucleotide sequence ID" value="NZ_JACOGG010000024.1"/>
</dbReference>
<name>A0A923I5V9_9BURK</name>
<organism evidence="2 3">
    <name type="scientific">Undibacterium rugosum</name>
    <dbReference type="NCBI Taxonomy" id="2762291"/>
    <lineage>
        <taxon>Bacteria</taxon>
        <taxon>Pseudomonadati</taxon>
        <taxon>Pseudomonadota</taxon>
        <taxon>Betaproteobacteria</taxon>
        <taxon>Burkholderiales</taxon>
        <taxon>Oxalobacteraceae</taxon>
        <taxon>Undibacterium</taxon>
    </lineage>
</organism>
<dbReference type="EMBL" id="JACOGG010000024">
    <property type="protein sequence ID" value="MBC3936925.1"/>
    <property type="molecule type" value="Genomic_DNA"/>
</dbReference>
<reference evidence="2" key="1">
    <citation type="submission" date="2020-08" db="EMBL/GenBank/DDBJ databases">
        <title>Novel species isolated from subtropical streams in China.</title>
        <authorList>
            <person name="Lu H."/>
        </authorList>
    </citation>
    <scope>NUCLEOTIDE SEQUENCE</scope>
    <source>
        <strain evidence="2">CY7W</strain>
    </source>
</reference>
<gene>
    <name evidence="2" type="ORF">H8K47_16285</name>
</gene>
<keyword evidence="1" id="KW-0732">Signal</keyword>